<reference evidence="3" key="1">
    <citation type="submission" date="2022-07" db="EMBL/GenBank/DDBJ databases">
        <title>Draft genome sequence of Zalerion maritima ATCC 34329, a (micro)plastics degrading marine fungus.</title>
        <authorList>
            <person name="Paco A."/>
            <person name="Goncalves M.F.M."/>
            <person name="Rocha-Santos T.A.P."/>
            <person name="Alves A."/>
        </authorList>
    </citation>
    <scope>NUCLEOTIDE SEQUENCE</scope>
    <source>
        <strain evidence="3">ATCC 34329</strain>
    </source>
</reference>
<dbReference type="AlphaFoldDB" id="A0AAD5RME0"/>
<proteinExistence type="predicted"/>
<feature type="region of interest" description="Disordered" evidence="1">
    <location>
        <begin position="304"/>
        <end position="328"/>
    </location>
</feature>
<evidence type="ECO:0000259" key="2">
    <source>
        <dbReference type="PROSITE" id="PS50006"/>
    </source>
</evidence>
<evidence type="ECO:0000313" key="4">
    <source>
        <dbReference type="Proteomes" id="UP001201980"/>
    </source>
</evidence>
<feature type="compositionally biased region" description="Polar residues" evidence="1">
    <location>
        <begin position="59"/>
        <end position="70"/>
    </location>
</feature>
<accession>A0AAD5RME0</accession>
<feature type="region of interest" description="Disordered" evidence="1">
    <location>
        <begin position="203"/>
        <end position="257"/>
    </location>
</feature>
<dbReference type="Proteomes" id="UP001201980">
    <property type="component" value="Unassembled WGS sequence"/>
</dbReference>
<name>A0AAD5RME0_9PEZI</name>
<feature type="compositionally biased region" description="Polar residues" evidence="1">
    <location>
        <begin position="246"/>
        <end position="257"/>
    </location>
</feature>
<feature type="compositionally biased region" description="Acidic residues" evidence="1">
    <location>
        <begin position="312"/>
        <end position="328"/>
    </location>
</feature>
<comment type="caution">
    <text evidence="3">The sequence shown here is derived from an EMBL/GenBank/DDBJ whole genome shotgun (WGS) entry which is preliminary data.</text>
</comment>
<dbReference type="InterPro" id="IPR000253">
    <property type="entry name" value="FHA_dom"/>
</dbReference>
<protein>
    <recommendedName>
        <fullName evidence="2">FHA domain-containing protein</fullName>
    </recommendedName>
</protein>
<gene>
    <name evidence="3" type="ORF">MKZ38_003660</name>
</gene>
<organism evidence="3 4">
    <name type="scientific">Zalerion maritima</name>
    <dbReference type="NCBI Taxonomy" id="339359"/>
    <lineage>
        <taxon>Eukaryota</taxon>
        <taxon>Fungi</taxon>
        <taxon>Dikarya</taxon>
        <taxon>Ascomycota</taxon>
        <taxon>Pezizomycotina</taxon>
        <taxon>Sordariomycetes</taxon>
        <taxon>Lulworthiomycetidae</taxon>
        <taxon>Lulworthiales</taxon>
        <taxon>Lulworthiaceae</taxon>
        <taxon>Zalerion</taxon>
    </lineage>
</organism>
<evidence type="ECO:0000256" key="1">
    <source>
        <dbReference type="SAM" id="MobiDB-lite"/>
    </source>
</evidence>
<feature type="domain" description="FHA" evidence="2">
    <location>
        <begin position="109"/>
        <end position="162"/>
    </location>
</feature>
<keyword evidence="4" id="KW-1185">Reference proteome</keyword>
<dbReference type="EMBL" id="JAKWBI020000217">
    <property type="protein sequence ID" value="KAJ2898790.1"/>
    <property type="molecule type" value="Genomic_DNA"/>
</dbReference>
<feature type="region of interest" description="Disordered" evidence="1">
    <location>
        <begin position="1"/>
        <end position="77"/>
    </location>
</feature>
<sequence>MDSPSKKFGSPRLLPVAGVKRPAPTLLPPFEPLSSSPGLPRPLKRAREDAHTKYPTPVPTSSTGILSSSPPRVLSGRPSIQRAQSIVSEKRAPLGAVPSVDLLDNGEFVTMGRSSSSSHHQLSANRLISRVHVKARYVPAPSSLESGKVEVICNGWNGIKLHCQGRTWELGKGDTFTSETEQAEIMVDVQDARVRLHWPRKQRSESIANLSDSSWEDSPRAPRAPLGHGSPLRRRTDRIASPESPTPNNSAGNTFGSNTGLGLFDAAAGDEVQIYEDTSEPELPSLPLDDGVDPNASMCTIPVDKSLSSELSDLDDNDGENDPNEENDPIVHSFGPFGANLSNRLAAFQHNSPKMPSPVRAIVGPRAPLGAINSARALSTLAAPAAESVKHGKETVAKATTSAPAAAVAEEPVAITDPATKSGSPAPQLELPEEDVSTPTYNREIIVNHVMNQLAFSRLSSSPLSLILSNLPVEERSTITKEQLRVLIGEVECTGNIERTGKDAAGKPLECEFYYIPEKDIDMQRRNAVVQGLGRPSLRACRRQHKQYYWKRPKTP</sequence>
<evidence type="ECO:0000313" key="3">
    <source>
        <dbReference type="EMBL" id="KAJ2898790.1"/>
    </source>
</evidence>
<dbReference type="PROSITE" id="PS50006">
    <property type="entry name" value="FHA_DOMAIN"/>
    <property type="match status" value="1"/>
</dbReference>